<keyword evidence="2" id="KW-1185">Reference proteome</keyword>
<protein>
    <submittedName>
        <fullName evidence="1">Uncharacterized protein</fullName>
    </submittedName>
</protein>
<comment type="caution">
    <text evidence="1">The sequence shown here is derived from an EMBL/GenBank/DDBJ whole genome shotgun (WGS) entry which is preliminary data.</text>
</comment>
<dbReference type="RefSeq" id="WP_305472492.1">
    <property type="nucleotide sequence ID" value="NZ_JAUYVT010000014.1"/>
</dbReference>
<dbReference type="Proteomes" id="UP001177212">
    <property type="component" value="Unassembled WGS sequence"/>
</dbReference>
<evidence type="ECO:0000313" key="2">
    <source>
        <dbReference type="Proteomes" id="UP001177212"/>
    </source>
</evidence>
<organism evidence="1 2">
    <name type="scientific">Pseudoalteromonas marina</name>
    <dbReference type="NCBI Taxonomy" id="267375"/>
    <lineage>
        <taxon>Bacteria</taxon>
        <taxon>Pseudomonadati</taxon>
        <taxon>Pseudomonadota</taxon>
        <taxon>Gammaproteobacteria</taxon>
        <taxon>Alteromonadales</taxon>
        <taxon>Pseudoalteromonadaceae</taxon>
        <taxon>Pseudoalteromonas</taxon>
    </lineage>
</organism>
<proteinExistence type="predicted"/>
<reference evidence="1" key="1">
    <citation type="submission" date="2023-07" db="EMBL/GenBank/DDBJ databases">
        <title>Genome content predicts the carbon catabolic preferences of heterotrophic bacteria.</title>
        <authorList>
            <person name="Gralka M."/>
        </authorList>
    </citation>
    <scope>NUCLEOTIDE SEQUENCE</scope>
    <source>
        <strain evidence="1">4G09</strain>
    </source>
</reference>
<gene>
    <name evidence="1" type="ORF">Q8W34_14065</name>
</gene>
<name>A0ABT9FG56_9GAMM</name>
<accession>A0ABT9FG56</accession>
<dbReference type="EMBL" id="JAUYVT010000014">
    <property type="protein sequence ID" value="MDP2565767.1"/>
    <property type="molecule type" value="Genomic_DNA"/>
</dbReference>
<sequence>MNVTILDLLNTLKKNRKDIIDKGESTLIKTQNSTVLNMLESSMLNTIVVKNDEFSMEHGLFECGEKFTVDTHVVPINDDISALMCVDEHATQAVIFVNNECNRIKAVTEFDSHEDNAIFSAISD</sequence>
<evidence type="ECO:0000313" key="1">
    <source>
        <dbReference type="EMBL" id="MDP2565767.1"/>
    </source>
</evidence>